<dbReference type="GO" id="GO:0042381">
    <property type="term" value="P:hemolymph coagulation"/>
    <property type="evidence" value="ECO:0007669"/>
    <property type="project" value="InterPro"/>
</dbReference>
<dbReference type="EMBL" id="KQ977791">
    <property type="protein sequence ID" value="KYM99866.1"/>
    <property type="molecule type" value="Genomic_DNA"/>
</dbReference>
<dbReference type="GO" id="GO:0005576">
    <property type="term" value="C:extracellular region"/>
    <property type="evidence" value="ECO:0007669"/>
    <property type="project" value="InterPro"/>
</dbReference>
<dbReference type="AlphaFoldDB" id="A0A195CHF6"/>
<sequence length="58" mass="6737">MKFYLFIFTILLAVMAAFTYQSPVTKSPPGRWKPFPTLPTFPTFPGQGPYNPRIRFPR</sequence>
<organism evidence="2 3">
    <name type="scientific">Cyphomyrmex costatus</name>
    <dbReference type="NCBI Taxonomy" id="456900"/>
    <lineage>
        <taxon>Eukaryota</taxon>
        <taxon>Metazoa</taxon>
        <taxon>Ecdysozoa</taxon>
        <taxon>Arthropoda</taxon>
        <taxon>Hexapoda</taxon>
        <taxon>Insecta</taxon>
        <taxon>Pterygota</taxon>
        <taxon>Neoptera</taxon>
        <taxon>Endopterygota</taxon>
        <taxon>Hymenoptera</taxon>
        <taxon>Apocrita</taxon>
        <taxon>Aculeata</taxon>
        <taxon>Formicoidea</taxon>
        <taxon>Formicidae</taxon>
        <taxon>Myrmicinae</taxon>
        <taxon>Cyphomyrmex</taxon>
    </lineage>
</organism>
<keyword evidence="1" id="KW-0732">Signal</keyword>
<feature type="chain" id="PRO_5008269989" description="Abaecin" evidence="1">
    <location>
        <begin position="17"/>
        <end position="58"/>
    </location>
</feature>
<dbReference type="Proteomes" id="UP000078542">
    <property type="component" value="Unassembled WGS sequence"/>
</dbReference>
<proteinExistence type="predicted"/>
<keyword evidence="3" id="KW-1185">Reference proteome</keyword>
<evidence type="ECO:0000256" key="1">
    <source>
        <dbReference type="SAM" id="SignalP"/>
    </source>
</evidence>
<dbReference type="InterPro" id="IPR012524">
    <property type="entry name" value="Abaecin_antimicrobial_peptide"/>
</dbReference>
<feature type="signal peptide" evidence="1">
    <location>
        <begin position="1"/>
        <end position="16"/>
    </location>
</feature>
<gene>
    <name evidence="2" type="ORF">ALC62_09486</name>
</gene>
<protein>
    <recommendedName>
        <fullName evidence="4">Abaecin</fullName>
    </recommendedName>
</protein>
<evidence type="ECO:0000313" key="3">
    <source>
        <dbReference type="Proteomes" id="UP000078542"/>
    </source>
</evidence>
<accession>A0A195CHF6</accession>
<name>A0A195CHF6_9HYME</name>
<evidence type="ECO:0000313" key="2">
    <source>
        <dbReference type="EMBL" id="KYM99866.1"/>
    </source>
</evidence>
<evidence type="ECO:0008006" key="4">
    <source>
        <dbReference type="Google" id="ProtNLM"/>
    </source>
</evidence>
<reference evidence="2 3" key="1">
    <citation type="submission" date="2016-03" db="EMBL/GenBank/DDBJ databases">
        <title>Cyphomyrmex costatus WGS genome.</title>
        <authorList>
            <person name="Nygaard S."/>
            <person name="Hu H."/>
            <person name="Boomsma J."/>
            <person name="Zhang G."/>
        </authorList>
    </citation>
    <scope>NUCLEOTIDE SEQUENCE [LARGE SCALE GENOMIC DNA]</scope>
    <source>
        <strain evidence="2">MS0001</strain>
        <tissue evidence="2">Whole body</tissue>
    </source>
</reference>
<dbReference type="Pfam" id="PF08026">
    <property type="entry name" value="Antimicrobial_5"/>
    <property type="match status" value="1"/>
</dbReference>